<dbReference type="AlphaFoldDB" id="A0A9P6KA13"/>
<proteinExistence type="predicted"/>
<feature type="region of interest" description="Disordered" evidence="1">
    <location>
        <begin position="207"/>
        <end position="232"/>
    </location>
</feature>
<dbReference type="OrthoDB" id="2426448at2759"/>
<comment type="caution">
    <text evidence="2">The sequence shown here is derived from an EMBL/GenBank/DDBJ whole genome shotgun (WGS) entry which is preliminary data.</text>
</comment>
<dbReference type="Proteomes" id="UP000780801">
    <property type="component" value="Unassembled WGS sequence"/>
</dbReference>
<keyword evidence="3" id="KW-1185">Reference proteome</keyword>
<evidence type="ECO:0000313" key="2">
    <source>
        <dbReference type="EMBL" id="KAF9577241.1"/>
    </source>
</evidence>
<reference evidence="2" key="1">
    <citation type="journal article" date="2020" name="Fungal Divers.">
        <title>Resolving the Mortierellaceae phylogeny through synthesis of multi-gene phylogenetics and phylogenomics.</title>
        <authorList>
            <person name="Vandepol N."/>
            <person name="Liber J."/>
            <person name="Desiro A."/>
            <person name="Na H."/>
            <person name="Kennedy M."/>
            <person name="Barry K."/>
            <person name="Grigoriev I.V."/>
            <person name="Miller A.N."/>
            <person name="O'Donnell K."/>
            <person name="Stajich J.E."/>
            <person name="Bonito G."/>
        </authorList>
    </citation>
    <scope>NUCLEOTIDE SEQUENCE</scope>
    <source>
        <strain evidence="2">KOD1015</strain>
    </source>
</reference>
<protein>
    <submittedName>
        <fullName evidence="2">Uncharacterized protein</fullName>
    </submittedName>
</protein>
<organism evidence="2 3">
    <name type="scientific">Lunasporangiospora selenospora</name>
    <dbReference type="NCBI Taxonomy" id="979761"/>
    <lineage>
        <taxon>Eukaryota</taxon>
        <taxon>Fungi</taxon>
        <taxon>Fungi incertae sedis</taxon>
        <taxon>Mucoromycota</taxon>
        <taxon>Mortierellomycotina</taxon>
        <taxon>Mortierellomycetes</taxon>
        <taxon>Mortierellales</taxon>
        <taxon>Mortierellaceae</taxon>
        <taxon>Lunasporangiospora</taxon>
    </lineage>
</organism>
<evidence type="ECO:0000256" key="1">
    <source>
        <dbReference type="SAM" id="MobiDB-lite"/>
    </source>
</evidence>
<gene>
    <name evidence="2" type="ORF">BGW38_007686</name>
</gene>
<dbReference type="EMBL" id="JAABOA010005102">
    <property type="protein sequence ID" value="KAF9577241.1"/>
    <property type="molecule type" value="Genomic_DNA"/>
</dbReference>
<sequence>LCMQNRMDDVAATLAPLNKDQRPVRIMLETLLEYLPENEDRSISEYDYSVKHIVRTKTRLLKKKLGLRADRPDFTVTVNKTEIAWGEFSGPAHENDKWKNHWDFFRDLRYGKAFLDSGFRLAPLFHIIYEVGTYMRLRTEARGMYVLHEVGKFTIPTTTATVGTLIATFPTLLVAKRDIGNIAKGPLNVLKRSWGYQDLDKSKMALVQRSGGQKKPRGTPRDPQNNNNRQDYVMQSDYLSIADLDC</sequence>
<accession>A0A9P6KA13</accession>
<evidence type="ECO:0000313" key="3">
    <source>
        <dbReference type="Proteomes" id="UP000780801"/>
    </source>
</evidence>
<feature type="non-terminal residue" evidence="2">
    <location>
        <position position="246"/>
    </location>
</feature>
<name>A0A9P6KA13_9FUNG</name>